<proteinExistence type="inferred from homology"/>
<dbReference type="PANTHER" id="PTHR47545:SF1">
    <property type="entry name" value="MULTIFUNCTIONAL CCA PROTEIN"/>
    <property type="match status" value="1"/>
</dbReference>
<dbReference type="Gene3D" id="1.10.3090.10">
    <property type="entry name" value="cca-adding enzyme, domain 2"/>
    <property type="match status" value="1"/>
</dbReference>
<dbReference type="InterPro" id="IPR012006">
    <property type="entry name" value="CCA_bact"/>
</dbReference>
<dbReference type="GO" id="GO:0004810">
    <property type="term" value="F:CCA tRNA nucleotidyltransferase activity"/>
    <property type="evidence" value="ECO:0007669"/>
    <property type="project" value="UniProtKB-EC"/>
</dbReference>
<dbReference type="EMBL" id="GG658170">
    <property type="protein sequence ID" value="EEO30886.1"/>
    <property type="molecule type" value="Genomic_DNA"/>
</dbReference>
<dbReference type="Pfam" id="PF12627">
    <property type="entry name" value="PolyA_pol_RNAbd"/>
    <property type="match status" value="1"/>
</dbReference>
<dbReference type="GO" id="GO:0003723">
    <property type="term" value="F:RNA binding"/>
    <property type="evidence" value="ECO:0007669"/>
    <property type="project" value="UniProtKB-KW"/>
</dbReference>
<name>C3XCG0_OXAFO</name>
<evidence type="ECO:0000256" key="12">
    <source>
        <dbReference type="RuleBase" id="RU003953"/>
    </source>
</evidence>
<reference evidence="14 15" key="1">
    <citation type="submission" date="2009-02" db="EMBL/GenBank/DDBJ databases">
        <title>The Genome Sequence of Oxalobacter formigenes OXCC13.</title>
        <authorList>
            <consortium name="The Broad Institute Genome Sequencing Platform"/>
            <person name="Ward D."/>
            <person name="Young S.K."/>
            <person name="Kodira C.D."/>
            <person name="Zeng Q."/>
            <person name="Koehrsen M."/>
            <person name="Alvarado L."/>
            <person name="Berlin A."/>
            <person name="Borenstein D."/>
            <person name="Chen Z."/>
            <person name="Engels R."/>
            <person name="Freedman E."/>
            <person name="Gellesch M."/>
            <person name="Goldberg J."/>
            <person name="Griggs A."/>
            <person name="Gujja S."/>
            <person name="Heiman D."/>
            <person name="Hepburn T."/>
            <person name="Howarth C."/>
            <person name="Jen D."/>
            <person name="Larson L."/>
            <person name="Lewis B."/>
            <person name="Mehta T."/>
            <person name="Park D."/>
            <person name="Pearson M."/>
            <person name="Roberts A."/>
            <person name="Saif S."/>
            <person name="Shea T."/>
            <person name="Shenoy N."/>
            <person name="Sisk P."/>
            <person name="Stolte C."/>
            <person name="Sykes S."/>
            <person name="Walk T."/>
            <person name="White J."/>
            <person name="Yandava C."/>
            <person name="Allison M.J."/>
            <person name="Lander E."/>
            <person name="Nusbaum C."/>
            <person name="Galagan J."/>
            <person name="Birren B."/>
        </authorList>
    </citation>
    <scope>NUCLEOTIDE SEQUENCE [LARGE SCALE GENOMIC DNA]</scope>
    <source>
        <strain evidence="14 15">OXCC13</strain>
    </source>
</reference>
<dbReference type="PIRSF" id="PIRSF000813">
    <property type="entry name" value="CCA_bact"/>
    <property type="match status" value="1"/>
</dbReference>
<keyword evidence="9" id="KW-0067">ATP-binding</keyword>
<dbReference type="HOGENOM" id="CLU_015961_1_1_4"/>
<dbReference type="GO" id="GO:0016787">
    <property type="term" value="F:hydrolase activity"/>
    <property type="evidence" value="ECO:0007669"/>
    <property type="project" value="UniProtKB-KW"/>
</dbReference>
<keyword evidence="6" id="KW-0479">Metal-binding</keyword>
<dbReference type="SUPFAM" id="SSF81891">
    <property type="entry name" value="Poly A polymerase C-terminal region-like"/>
    <property type="match status" value="1"/>
</dbReference>
<evidence type="ECO:0000313" key="14">
    <source>
        <dbReference type="EMBL" id="EEO30886.1"/>
    </source>
</evidence>
<dbReference type="PANTHER" id="PTHR47545">
    <property type="entry name" value="MULTIFUNCTIONAL CCA PROTEIN"/>
    <property type="match status" value="1"/>
</dbReference>
<dbReference type="GO" id="GO:0046872">
    <property type="term" value="F:metal ion binding"/>
    <property type="evidence" value="ECO:0007669"/>
    <property type="project" value="UniProtKB-KW"/>
</dbReference>
<evidence type="ECO:0000256" key="8">
    <source>
        <dbReference type="ARBA" id="ARBA00022800"/>
    </source>
</evidence>
<gene>
    <name evidence="14" type="primary">cca</name>
    <name evidence="14" type="ORF">OFBG_01914</name>
</gene>
<protein>
    <submittedName>
        <fullName evidence="14">Multifunctional CCA protein</fullName>
        <ecNumber evidence="14">2.7.7.72</ecNumber>
        <ecNumber evidence="14">3.1.3.-</ecNumber>
        <ecNumber evidence="14">3.1.4.-</ecNumber>
    </submittedName>
</protein>
<comment type="similarity">
    <text evidence="12">Belongs to the tRNA nucleotidyltransferase/poly(A) polymerase family.</text>
</comment>
<evidence type="ECO:0000259" key="13">
    <source>
        <dbReference type="PROSITE" id="PS51831"/>
    </source>
</evidence>
<evidence type="ECO:0000256" key="4">
    <source>
        <dbReference type="ARBA" id="ARBA00022694"/>
    </source>
</evidence>
<evidence type="ECO:0000256" key="11">
    <source>
        <dbReference type="ARBA" id="ARBA00022884"/>
    </source>
</evidence>
<dbReference type="AlphaFoldDB" id="C3XCG0"/>
<feature type="domain" description="HD" evidence="13">
    <location>
        <begin position="212"/>
        <end position="313"/>
    </location>
</feature>
<keyword evidence="10" id="KW-0460">Magnesium</keyword>
<evidence type="ECO:0000256" key="2">
    <source>
        <dbReference type="ARBA" id="ARBA00022596"/>
    </source>
</evidence>
<evidence type="ECO:0000313" key="15">
    <source>
        <dbReference type="Proteomes" id="UP000005089"/>
    </source>
</evidence>
<sequence length="414" mass="46985">MGLPVHDRDYVVVGSTVEEMLSLGFTPVGKEFPVFLHPETKQEYALARTEKKVAPGYRGFVFHASPDVTLEEDLLRRDLTINAMAMSEEGEIIDPFGGRRDIENRVFRHVSEAFAEDPVRILRLARFAARFRDFSVAPETMELMKKMVTDGEVDALVPERVWKELSQGLMESMPSRMIQIMHDCGALERIFPEIEALWEVPQPEKYHPEIYAGKHTLLALDYSAKMNYPLTVRFSVLLHDLGKGTTPPNQWPHHRAHEERGASIVDNVCRRLHVSKMLRDIAVMTAREHGNIRRSSELRSKTAVMVLERCDAFRRPERFIDVINATECDLRGRKSDTVSFEDIDFPQRAYWMMVLNAARSIDAAAIIQSMDDASEEIPRALHNARADAAADAVNAWRFGHIKKASVAEASTSAQ</sequence>
<evidence type="ECO:0000256" key="7">
    <source>
        <dbReference type="ARBA" id="ARBA00022741"/>
    </source>
</evidence>
<dbReference type="Gene3D" id="3.30.460.10">
    <property type="entry name" value="Beta Polymerase, domain 2"/>
    <property type="match status" value="1"/>
</dbReference>
<dbReference type="GO" id="GO:0001680">
    <property type="term" value="P:tRNA 3'-terminal CCA addition"/>
    <property type="evidence" value="ECO:0007669"/>
    <property type="project" value="InterPro"/>
</dbReference>
<dbReference type="InterPro" id="IPR050124">
    <property type="entry name" value="tRNA_CCA-adding_enzyme"/>
</dbReference>
<keyword evidence="14" id="KW-0378">Hydrolase</keyword>
<dbReference type="STRING" id="847.BRW83_0167"/>
<dbReference type="CDD" id="cd00077">
    <property type="entry name" value="HDc"/>
    <property type="match status" value="1"/>
</dbReference>
<organism evidence="14 15">
    <name type="scientific">Oxalobacter formigenes OXCC13</name>
    <dbReference type="NCBI Taxonomy" id="556269"/>
    <lineage>
        <taxon>Bacteria</taxon>
        <taxon>Pseudomonadati</taxon>
        <taxon>Pseudomonadota</taxon>
        <taxon>Betaproteobacteria</taxon>
        <taxon>Burkholderiales</taxon>
        <taxon>Oxalobacteraceae</taxon>
        <taxon>Oxalobacter</taxon>
    </lineage>
</organism>
<dbReference type="PROSITE" id="PS51831">
    <property type="entry name" value="HD"/>
    <property type="match status" value="1"/>
</dbReference>
<keyword evidence="2" id="KW-0533">Nickel</keyword>
<dbReference type="InterPro" id="IPR003607">
    <property type="entry name" value="HD/PDEase_dom"/>
</dbReference>
<dbReference type="NCBIfam" id="NF008137">
    <property type="entry name" value="PRK10885.1"/>
    <property type="match status" value="1"/>
</dbReference>
<evidence type="ECO:0000256" key="9">
    <source>
        <dbReference type="ARBA" id="ARBA00022840"/>
    </source>
</evidence>
<comment type="cofactor">
    <cofactor evidence="1">
        <name>Mg(2+)</name>
        <dbReference type="ChEBI" id="CHEBI:18420"/>
    </cofactor>
</comment>
<keyword evidence="3 12" id="KW-0808">Transferase</keyword>
<dbReference type="GO" id="GO:0042245">
    <property type="term" value="P:RNA repair"/>
    <property type="evidence" value="ECO:0007669"/>
    <property type="project" value="UniProtKB-KW"/>
</dbReference>
<dbReference type="EC" id="3.1.4.-" evidence="14"/>
<dbReference type="GO" id="GO:0005524">
    <property type="term" value="F:ATP binding"/>
    <property type="evidence" value="ECO:0007669"/>
    <property type="project" value="UniProtKB-KW"/>
</dbReference>
<dbReference type="Pfam" id="PF01743">
    <property type="entry name" value="PolyA_pol"/>
    <property type="match status" value="1"/>
</dbReference>
<evidence type="ECO:0000256" key="5">
    <source>
        <dbReference type="ARBA" id="ARBA00022695"/>
    </source>
</evidence>
<keyword evidence="15" id="KW-1185">Reference proteome</keyword>
<dbReference type="EC" id="3.1.3.-" evidence="14"/>
<evidence type="ECO:0000256" key="10">
    <source>
        <dbReference type="ARBA" id="ARBA00022842"/>
    </source>
</evidence>
<dbReference type="Proteomes" id="UP000005089">
    <property type="component" value="Unassembled WGS sequence"/>
</dbReference>
<keyword evidence="11 12" id="KW-0694">RNA-binding</keyword>
<evidence type="ECO:0000256" key="6">
    <source>
        <dbReference type="ARBA" id="ARBA00022723"/>
    </source>
</evidence>
<dbReference type="Pfam" id="PF01966">
    <property type="entry name" value="HD"/>
    <property type="match status" value="1"/>
</dbReference>
<dbReference type="eggNOG" id="COG0617">
    <property type="taxonomic scope" value="Bacteria"/>
</dbReference>
<evidence type="ECO:0000256" key="1">
    <source>
        <dbReference type="ARBA" id="ARBA00001946"/>
    </source>
</evidence>
<dbReference type="InterPro" id="IPR032828">
    <property type="entry name" value="PolyA_RNA-bd"/>
</dbReference>
<keyword evidence="7" id="KW-0547">Nucleotide-binding</keyword>
<dbReference type="InterPro" id="IPR006674">
    <property type="entry name" value="HD_domain"/>
</dbReference>
<dbReference type="InterPro" id="IPR043519">
    <property type="entry name" value="NT_sf"/>
</dbReference>
<accession>C3XCG0</accession>
<evidence type="ECO:0000256" key="3">
    <source>
        <dbReference type="ARBA" id="ARBA00022679"/>
    </source>
</evidence>
<keyword evidence="8" id="KW-0692">RNA repair</keyword>
<keyword evidence="5 14" id="KW-0548">Nucleotidyltransferase</keyword>
<dbReference type="EC" id="2.7.7.72" evidence="14"/>
<dbReference type="SUPFAM" id="SSF81301">
    <property type="entry name" value="Nucleotidyltransferase"/>
    <property type="match status" value="1"/>
</dbReference>
<keyword evidence="4" id="KW-0819">tRNA processing</keyword>
<dbReference type="InterPro" id="IPR002646">
    <property type="entry name" value="PolA_pol_head_dom"/>
</dbReference>